<protein>
    <submittedName>
        <fullName evidence="4">Transcriptional regulator with GAF, ATPase, and Fis domain</fullName>
    </submittedName>
</protein>
<evidence type="ECO:0000313" key="5">
    <source>
        <dbReference type="Proteomes" id="UP001183619"/>
    </source>
</evidence>
<keyword evidence="2" id="KW-0472">Membrane</keyword>
<proteinExistence type="predicted"/>
<keyword evidence="1" id="KW-0175">Coiled coil</keyword>
<keyword evidence="2" id="KW-0812">Transmembrane</keyword>
<dbReference type="Gene3D" id="3.30.450.40">
    <property type="match status" value="1"/>
</dbReference>
<reference evidence="4 5" key="1">
    <citation type="submission" date="2023-07" db="EMBL/GenBank/DDBJ databases">
        <title>Sequencing the genomes of 1000 actinobacteria strains.</title>
        <authorList>
            <person name="Klenk H.-P."/>
        </authorList>
    </citation>
    <scope>NUCLEOTIDE SEQUENCE [LARGE SCALE GENOMIC DNA]</scope>
    <source>
        <strain evidence="4 5">DSM 44508</strain>
    </source>
</reference>
<accession>A0ABU2B6U4</accession>
<gene>
    <name evidence="4" type="ORF">J2S37_000549</name>
</gene>
<dbReference type="InterPro" id="IPR003018">
    <property type="entry name" value="GAF"/>
</dbReference>
<dbReference type="Proteomes" id="UP001183619">
    <property type="component" value="Unassembled WGS sequence"/>
</dbReference>
<keyword evidence="2" id="KW-1133">Transmembrane helix</keyword>
<evidence type="ECO:0000256" key="1">
    <source>
        <dbReference type="SAM" id="Coils"/>
    </source>
</evidence>
<dbReference type="SUPFAM" id="SSF55781">
    <property type="entry name" value="GAF domain-like"/>
    <property type="match status" value="1"/>
</dbReference>
<feature type="transmembrane region" description="Helical" evidence="2">
    <location>
        <begin position="50"/>
        <end position="72"/>
    </location>
</feature>
<name>A0ABU2B6U4_9CORY</name>
<evidence type="ECO:0000256" key="2">
    <source>
        <dbReference type="SAM" id="Phobius"/>
    </source>
</evidence>
<feature type="domain" description="GAF" evidence="3">
    <location>
        <begin position="188"/>
        <end position="260"/>
    </location>
</feature>
<dbReference type="InterPro" id="IPR029016">
    <property type="entry name" value="GAF-like_dom_sf"/>
</dbReference>
<dbReference type="RefSeq" id="WP_277105156.1">
    <property type="nucleotide sequence ID" value="NZ_BAAAJS010000017.1"/>
</dbReference>
<sequence length="292" mass="32593">MADSDNKFFYETGLQKFFTDPPALVKHPVGSILLPVSLAVLPAIHPHVTTGWFVCACIVFVLIVLLHLAFLLGEQWRKKKAAEMEKNALIELQKNYELEISKLLDELNISLVQVLDVGNRADKKRNHDAFVGARKAIVVLVRNQLGSTNGVRVNHFEVDQTQTKLIPVSNRSSVGGERISTRIFTENDETFNLACKGQSRLETDTSNLDEDELPYETFVTAPIIAGNRLYGLLTVDSEKKGDLGEFDKSLLIHFASQMAVTYTYESSQAFYIELNGHGTIESEHTTHQGDLS</sequence>
<comment type="caution">
    <text evidence="4">The sequence shown here is derived from an EMBL/GenBank/DDBJ whole genome shotgun (WGS) entry which is preliminary data.</text>
</comment>
<dbReference type="Pfam" id="PF01590">
    <property type="entry name" value="GAF"/>
    <property type="match status" value="1"/>
</dbReference>
<evidence type="ECO:0000259" key="3">
    <source>
        <dbReference type="Pfam" id="PF01590"/>
    </source>
</evidence>
<dbReference type="EMBL" id="JAVDYF010000001">
    <property type="protein sequence ID" value="MDR7354011.1"/>
    <property type="molecule type" value="Genomic_DNA"/>
</dbReference>
<evidence type="ECO:0000313" key="4">
    <source>
        <dbReference type="EMBL" id="MDR7354011.1"/>
    </source>
</evidence>
<organism evidence="4 5">
    <name type="scientific">Corynebacterium felinum</name>
    <dbReference type="NCBI Taxonomy" id="131318"/>
    <lineage>
        <taxon>Bacteria</taxon>
        <taxon>Bacillati</taxon>
        <taxon>Actinomycetota</taxon>
        <taxon>Actinomycetes</taxon>
        <taxon>Mycobacteriales</taxon>
        <taxon>Corynebacteriaceae</taxon>
        <taxon>Corynebacterium</taxon>
    </lineage>
</organism>
<feature type="coiled-coil region" evidence="1">
    <location>
        <begin position="79"/>
        <end position="106"/>
    </location>
</feature>
<keyword evidence="5" id="KW-1185">Reference proteome</keyword>